<protein>
    <recommendedName>
        <fullName evidence="2">Ice-binding protein C-terminal domain-containing protein</fullName>
    </recommendedName>
</protein>
<proteinExistence type="predicted"/>
<dbReference type="RefSeq" id="WP_229417640.1">
    <property type="nucleotide sequence ID" value="NZ_BMKG01000021.1"/>
</dbReference>
<dbReference type="NCBIfam" id="TIGR02595">
    <property type="entry name" value="PEP_CTERM"/>
    <property type="match status" value="1"/>
</dbReference>
<keyword evidence="4" id="KW-1185">Reference proteome</keyword>
<evidence type="ECO:0000313" key="4">
    <source>
        <dbReference type="Proteomes" id="UP000622638"/>
    </source>
</evidence>
<organism evidence="3 4">
    <name type="scientific">Pseudoduganella buxea</name>
    <dbReference type="NCBI Taxonomy" id="1949069"/>
    <lineage>
        <taxon>Bacteria</taxon>
        <taxon>Pseudomonadati</taxon>
        <taxon>Pseudomonadota</taxon>
        <taxon>Betaproteobacteria</taxon>
        <taxon>Burkholderiales</taxon>
        <taxon>Oxalobacteraceae</taxon>
        <taxon>Telluria group</taxon>
        <taxon>Pseudoduganella</taxon>
    </lineage>
</organism>
<keyword evidence="1" id="KW-0732">Signal</keyword>
<evidence type="ECO:0000313" key="3">
    <source>
        <dbReference type="EMBL" id="GGC16268.1"/>
    </source>
</evidence>
<feature type="domain" description="Ice-binding protein C-terminal" evidence="2">
    <location>
        <begin position="221"/>
        <end position="245"/>
    </location>
</feature>
<dbReference type="Proteomes" id="UP000622638">
    <property type="component" value="Unassembled WGS sequence"/>
</dbReference>
<gene>
    <name evidence="3" type="ORF">GCM10011572_42030</name>
</gene>
<dbReference type="EMBL" id="BMKG01000021">
    <property type="protein sequence ID" value="GGC16268.1"/>
    <property type="molecule type" value="Genomic_DNA"/>
</dbReference>
<feature type="chain" id="PRO_5045904144" description="Ice-binding protein C-terminal domain-containing protein" evidence="1">
    <location>
        <begin position="23"/>
        <end position="247"/>
    </location>
</feature>
<evidence type="ECO:0000259" key="2">
    <source>
        <dbReference type="Pfam" id="PF07589"/>
    </source>
</evidence>
<sequence length="247" mass="25741">MKPLLSKLIIGTALLAASAAHAAGTIATTGFSLAWAEGLSRDPFDMTLLSNTNGIARIGLDVGLPDFMLDTTSGGGDTGDSSWHRLAGTVEQGYRITSMTLSATVDGKLFVQSLPCDLCTSTDAAASNGASLAWAVTQHGQRVDLPGSALENVIAPTQLALTSAQQIDGAFGLDLTVANTALAQQGFQSGYVNGQWYWERYLEAASDITVSDLTLTVQVTAVPEPSTYAMLLAGLCVAGWAARRRKA</sequence>
<feature type="signal peptide" evidence="1">
    <location>
        <begin position="1"/>
        <end position="22"/>
    </location>
</feature>
<dbReference type="Pfam" id="PF07589">
    <property type="entry name" value="PEP-CTERM"/>
    <property type="match status" value="1"/>
</dbReference>
<name>A0ABQ1L070_9BURK</name>
<reference evidence="4" key="1">
    <citation type="journal article" date="2019" name="Int. J. Syst. Evol. Microbiol.">
        <title>The Global Catalogue of Microorganisms (GCM) 10K type strain sequencing project: providing services to taxonomists for standard genome sequencing and annotation.</title>
        <authorList>
            <consortium name="The Broad Institute Genomics Platform"/>
            <consortium name="The Broad Institute Genome Sequencing Center for Infectious Disease"/>
            <person name="Wu L."/>
            <person name="Ma J."/>
        </authorList>
    </citation>
    <scope>NUCLEOTIDE SEQUENCE [LARGE SCALE GENOMIC DNA]</scope>
    <source>
        <strain evidence="4">CGMCC 1.15931</strain>
    </source>
</reference>
<accession>A0ABQ1L070</accession>
<evidence type="ECO:0000256" key="1">
    <source>
        <dbReference type="SAM" id="SignalP"/>
    </source>
</evidence>
<dbReference type="InterPro" id="IPR013424">
    <property type="entry name" value="Ice-binding_C"/>
</dbReference>
<comment type="caution">
    <text evidence="3">The sequence shown here is derived from an EMBL/GenBank/DDBJ whole genome shotgun (WGS) entry which is preliminary data.</text>
</comment>